<reference evidence="4 5" key="1">
    <citation type="journal article" date="2022" name="Nat. Genet.">
        <title>Improved pea reference genome and pan-genome highlight genomic features and evolutionary characteristics.</title>
        <authorList>
            <person name="Yang T."/>
            <person name="Liu R."/>
            <person name="Luo Y."/>
            <person name="Hu S."/>
            <person name="Wang D."/>
            <person name="Wang C."/>
            <person name="Pandey M.K."/>
            <person name="Ge S."/>
            <person name="Xu Q."/>
            <person name="Li N."/>
            <person name="Li G."/>
            <person name="Huang Y."/>
            <person name="Saxena R.K."/>
            <person name="Ji Y."/>
            <person name="Li M."/>
            <person name="Yan X."/>
            <person name="He Y."/>
            <person name="Liu Y."/>
            <person name="Wang X."/>
            <person name="Xiang C."/>
            <person name="Varshney R.K."/>
            <person name="Ding H."/>
            <person name="Gao S."/>
            <person name="Zong X."/>
        </authorList>
    </citation>
    <scope>NUCLEOTIDE SEQUENCE [LARGE SCALE GENOMIC DNA]</scope>
    <source>
        <strain evidence="4 5">cv. Zhongwan 6</strain>
    </source>
</reference>
<keyword evidence="2" id="KW-0812">Transmembrane</keyword>
<gene>
    <name evidence="4" type="ORF">KIW84_031909</name>
</gene>
<dbReference type="PANTHER" id="PTHR48154:SF1">
    <property type="entry name" value="PROTEIN, PUTATIVE-RELATED"/>
    <property type="match status" value="1"/>
</dbReference>
<dbReference type="EMBL" id="JAMSHJ010000003">
    <property type="protein sequence ID" value="KAI5426284.1"/>
    <property type="molecule type" value="Genomic_DNA"/>
</dbReference>
<protein>
    <recommendedName>
        <fullName evidence="3">DUF7745 domain-containing protein</fullName>
    </recommendedName>
</protein>
<feature type="domain" description="DUF7745" evidence="3">
    <location>
        <begin position="423"/>
        <end position="763"/>
    </location>
</feature>
<keyword evidence="2" id="KW-1133">Transmembrane helix</keyword>
<accession>A0A9D4XSK2</accession>
<organism evidence="4 5">
    <name type="scientific">Pisum sativum</name>
    <name type="common">Garden pea</name>
    <name type="synonym">Lathyrus oleraceus</name>
    <dbReference type="NCBI Taxonomy" id="3888"/>
    <lineage>
        <taxon>Eukaryota</taxon>
        <taxon>Viridiplantae</taxon>
        <taxon>Streptophyta</taxon>
        <taxon>Embryophyta</taxon>
        <taxon>Tracheophyta</taxon>
        <taxon>Spermatophyta</taxon>
        <taxon>Magnoliopsida</taxon>
        <taxon>eudicotyledons</taxon>
        <taxon>Gunneridae</taxon>
        <taxon>Pentapetalae</taxon>
        <taxon>rosids</taxon>
        <taxon>fabids</taxon>
        <taxon>Fabales</taxon>
        <taxon>Fabaceae</taxon>
        <taxon>Papilionoideae</taxon>
        <taxon>50 kb inversion clade</taxon>
        <taxon>NPAAA clade</taxon>
        <taxon>Hologalegina</taxon>
        <taxon>IRL clade</taxon>
        <taxon>Fabeae</taxon>
        <taxon>Lathyrus</taxon>
    </lineage>
</organism>
<keyword evidence="2" id="KW-0472">Membrane</keyword>
<feature type="transmembrane region" description="Helical" evidence="2">
    <location>
        <begin position="263"/>
        <end position="279"/>
    </location>
</feature>
<dbReference type="Gramene" id="Psat03G0190900-T1">
    <property type="protein sequence ID" value="KAI5426284.1"/>
    <property type="gene ID" value="KIW84_031909"/>
</dbReference>
<dbReference type="InterPro" id="IPR056647">
    <property type="entry name" value="DUF7745"/>
</dbReference>
<dbReference type="Proteomes" id="UP001058974">
    <property type="component" value="Chromosome 3"/>
</dbReference>
<name>A0A9D4XSK2_PEA</name>
<feature type="transmembrane region" description="Helical" evidence="2">
    <location>
        <begin position="235"/>
        <end position="256"/>
    </location>
</feature>
<proteinExistence type="predicted"/>
<dbReference type="Pfam" id="PF24924">
    <property type="entry name" value="DUF7745"/>
    <property type="match status" value="1"/>
</dbReference>
<evidence type="ECO:0000313" key="5">
    <source>
        <dbReference type="Proteomes" id="UP001058974"/>
    </source>
</evidence>
<keyword evidence="1" id="KW-0175">Coiled coil</keyword>
<evidence type="ECO:0000313" key="4">
    <source>
        <dbReference type="EMBL" id="KAI5426284.1"/>
    </source>
</evidence>
<comment type="caution">
    <text evidence="4">The sequence shown here is derived from an EMBL/GenBank/DDBJ whole genome shotgun (WGS) entry which is preliminary data.</text>
</comment>
<evidence type="ECO:0000259" key="3">
    <source>
        <dbReference type="Pfam" id="PF24924"/>
    </source>
</evidence>
<feature type="coiled-coil region" evidence="1">
    <location>
        <begin position="789"/>
        <end position="819"/>
    </location>
</feature>
<keyword evidence="5" id="KW-1185">Reference proteome</keyword>
<sequence length="946" mass="107232">MWSLSFCFGFFYPLLTLGFDLVVWTHCLDYGFQALRTSSLVLVPCSLSDDALYLSGFEFILNFALLACGCLPLSVSSFGSDADVSPVIGIQAPRLPPCVCFGSDADVSPVIGIQAPCLPLPVFVCVRVSRATNALILLRPKEIPSICVRVSSVLATIFLPIVRGSLRVRRMRRDANTFPSHNRLPIPFSLVARPCFFQVYSEPGDSAGDYLEKLTCAGPSSLSESLLALSRLELWLLYAALFIAFIHLLFAFIVCIYVCIHSYSYAVLAVFLCLGWELLERNIDITSSSDSDGVSSVHTSGVHRMIFLKGLFILRFSRPYPGLDDTHDCDQSSSRSFDPVSRYAQLASRVCIMCIMACLFFKRNAIKKMNEKKKKKKKKLILACISFLRYIPELDSLIEMATVPEPKRKTCSYIFHREPLTSLIELSSLVTSDRLRGFVDQYGDTMTLLKTVVDPVPLQTLLQFYDPELRCFTFQDYQLAPTLEEYSILLGVPVRHQVPFLDVPKEVDFRVIAKALHLSIRDISDSWKTNGDVMGLPLKFLLRVARGEAEKGNWGAFHAQLAVMIYGIVLFPSMPNFIDYAAVCIFIGRNPVPTLLADTYYAIHSRHGKGGAIRCCLPLLLRWFMSLLPVSGPFVDAQSTYRWTQRVMSLTSYDIRWQSYRMDVRDVIMSCGEFRNVPLVGTKGCINYNPVLSLRQLGFIMSRRPLEAEIAESVYFEKKNDPVRLEQIGRAWKSIGVRDGSILGKKFAIAMPDYTDWVKKRVETLLLPYDRMSPLQVQPPLILADTVPAEQYKQALMESRRLKEKEQDAQMELYQAKAEKLNLSHQLRDIQSADVGGVRSKKRSYSEMETLLDAEHRECLRLQRAEAGYLKKIRDLEKQLKAKDIQMKKEVDQRLASETQLGAEVMELRRQLKEKITPLPECSECELLIDQCHYLKTLIPGILIYR</sequence>
<evidence type="ECO:0000256" key="1">
    <source>
        <dbReference type="SAM" id="Coils"/>
    </source>
</evidence>
<evidence type="ECO:0000256" key="2">
    <source>
        <dbReference type="SAM" id="Phobius"/>
    </source>
</evidence>
<dbReference type="PANTHER" id="PTHR48154">
    <property type="entry name" value="PROTEIN, PUTATIVE-RELATED"/>
    <property type="match status" value="1"/>
</dbReference>
<dbReference type="AlphaFoldDB" id="A0A9D4XSK2"/>